<dbReference type="Proteomes" id="UP000184048">
    <property type="component" value="Unassembled WGS sequence"/>
</dbReference>
<name>A0A1M4XC25_9BACT</name>
<dbReference type="STRING" id="1121884.SAMN02745131_01415"/>
<organism evidence="1 2">
    <name type="scientific">Flavisolibacter ginsengisoli DSM 18119</name>
    <dbReference type="NCBI Taxonomy" id="1121884"/>
    <lineage>
        <taxon>Bacteria</taxon>
        <taxon>Pseudomonadati</taxon>
        <taxon>Bacteroidota</taxon>
        <taxon>Chitinophagia</taxon>
        <taxon>Chitinophagales</taxon>
        <taxon>Chitinophagaceae</taxon>
        <taxon>Flavisolibacter</taxon>
    </lineage>
</organism>
<reference evidence="1 2" key="1">
    <citation type="submission" date="2016-11" db="EMBL/GenBank/DDBJ databases">
        <authorList>
            <person name="Jaros S."/>
            <person name="Januszkiewicz K."/>
            <person name="Wedrychowicz H."/>
        </authorList>
    </citation>
    <scope>NUCLEOTIDE SEQUENCE [LARGE SCALE GENOMIC DNA]</scope>
    <source>
        <strain evidence="1 2">DSM 18119</strain>
    </source>
</reference>
<protein>
    <recommendedName>
        <fullName evidence="3">Lipoprotein</fullName>
    </recommendedName>
</protein>
<evidence type="ECO:0000313" key="2">
    <source>
        <dbReference type="Proteomes" id="UP000184048"/>
    </source>
</evidence>
<keyword evidence="2" id="KW-1185">Reference proteome</keyword>
<dbReference type="AlphaFoldDB" id="A0A1M4XC25"/>
<dbReference type="EMBL" id="FQUU01000004">
    <property type="protein sequence ID" value="SHE90925.1"/>
    <property type="molecule type" value="Genomic_DNA"/>
</dbReference>
<sequence>MRLISILMSGIILCSCSRSWTKVDEQQFTGGCLKGAFNDMDSLKARSYCDCMLQQVKKRYPDPSDLKYIKADTAMYSIGKRCRE</sequence>
<gene>
    <name evidence="1" type="ORF">SAMN02745131_01415</name>
</gene>
<accession>A0A1M4XC25</accession>
<proteinExistence type="predicted"/>
<evidence type="ECO:0000313" key="1">
    <source>
        <dbReference type="EMBL" id="SHE90925.1"/>
    </source>
</evidence>
<evidence type="ECO:0008006" key="3">
    <source>
        <dbReference type="Google" id="ProtNLM"/>
    </source>
</evidence>
<dbReference type="PROSITE" id="PS51257">
    <property type="entry name" value="PROKAR_LIPOPROTEIN"/>
    <property type="match status" value="1"/>
</dbReference>